<dbReference type="Proteomes" id="UP000228495">
    <property type="component" value="Unassembled WGS sequence"/>
</dbReference>
<protein>
    <submittedName>
        <fullName evidence="2">Uncharacterized protein</fullName>
    </submittedName>
</protein>
<proteinExistence type="predicted"/>
<reference evidence="2 3" key="1">
    <citation type="submission" date="2017-09" db="EMBL/GenBank/DDBJ databases">
        <title>Depth-based differentiation of microbial function through sediment-hosted aquifers and enrichment of novel symbionts in the deep terrestrial subsurface.</title>
        <authorList>
            <person name="Probst A.J."/>
            <person name="Ladd B."/>
            <person name="Jarett J.K."/>
            <person name="Geller-Mcgrath D.E."/>
            <person name="Sieber C.M."/>
            <person name="Emerson J.B."/>
            <person name="Anantharaman K."/>
            <person name="Thomas B.C."/>
            <person name="Malmstrom R."/>
            <person name="Stieglmeier M."/>
            <person name="Klingl A."/>
            <person name="Woyke T."/>
            <person name="Ryan C.M."/>
            <person name="Banfield J.F."/>
        </authorList>
    </citation>
    <scope>NUCLEOTIDE SEQUENCE [LARGE SCALE GENOMIC DNA]</scope>
    <source>
        <strain evidence="2">CG22_combo_CG10-13_8_21_14_all_39_12</strain>
    </source>
</reference>
<dbReference type="AlphaFoldDB" id="A0A2H0BGE2"/>
<sequence>MLMQSGDQDTEIALNFCVTAIAGISVYLLSHYLVGNDWINLVPLLKEAQDPEIAQFFAFLGIAIPSAAIYWLGIKLFEETED</sequence>
<comment type="caution">
    <text evidence="2">The sequence shown here is derived from an EMBL/GenBank/DDBJ whole genome shotgun (WGS) entry which is preliminary data.</text>
</comment>
<keyword evidence="1" id="KW-1133">Transmembrane helix</keyword>
<organism evidence="2 3">
    <name type="scientific">candidate division WWE3 bacterium CG22_combo_CG10-13_8_21_14_all_39_12</name>
    <dbReference type="NCBI Taxonomy" id="1975094"/>
    <lineage>
        <taxon>Bacteria</taxon>
        <taxon>Katanobacteria</taxon>
    </lineage>
</organism>
<name>A0A2H0BGE2_UNCKA</name>
<evidence type="ECO:0000256" key="1">
    <source>
        <dbReference type="SAM" id="Phobius"/>
    </source>
</evidence>
<evidence type="ECO:0000313" key="3">
    <source>
        <dbReference type="Proteomes" id="UP000228495"/>
    </source>
</evidence>
<feature type="transmembrane region" description="Helical" evidence="1">
    <location>
        <begin position="53"/>
        <end position="73"/>
    </location>
</feature>
<dbReference type="EMBL" id="PCSU01000020">
    <property type="protein sequence ID" value="PIP56735.1"/>
    <property type="molecule type" value="Genomic_DNA"/>
</dbReference>
<keyword evidence="1" id="KW-0472">Membrane</keyword>
<evidence type="ECO:0000313" key="2">
    <source>
        <dbReference type="EMBL" id="PIP56735.1"/>
    </source>
</evidence>
<accession>A0A2H0BGE2</accession>
<gene>
    <name evidence="2" type="ORF">COX05_01470</name>
</gene>
<feature type="transmembrane region" description="Helical" evidence="1">
    <location>
        <begin position="12"/>
        <end position="33"/>
    </location>
</feature>
<keyword evidence="1" id="KW-0812">Transmembrane</keyword>